<evidence type="ECO:0000313" key="7">
    <source>
        <dbReference type="Proteomes" id="UP000193884"/>
    </source>
</evidence>
<evidence type="ECO:0000313" key="6">
    <source>
        <dbReference type="EMBL" id="OSJ34293.1"/>
    </source>
</evidence>
<evidence type="ECO:0000256" key="3">
    <source>
        <dbReference type="ARBA" id="ARBA00022679"/>
    </source>
</evidence>
<dbReference type="CDD" id="cd08653">
    <property type="entry name" value="FMT_core_like_3"/>
    <property type="match status" value="1"/>
</dbReference>
<dbReference type="PANTHER" id="PTHR43369:SF2">
    <property type="entry name" value="PHOSPHORIBOSYLGLYCINAMIDE FORMYLTRANSFERASE"/>
    <property type="match status" value="1"/>
</dbReference>
<comment type="pathway">
    <text evidence="1">Purine metabolism; IMP biosynthesis via de novo pathway; N(2)-formyl-N(1)-(5-phospho-D-ribosyl)glycinamide from N(1)-(5-phospho-D-ribosyl)glycinamide (10-formyl THF route): step 1/1.</text>
</comment>
<keyword evidence="3" id="KW-0808">Transferase</keyword>
<dbReference type="Pfam" id="PF00551">
    <property type="entry name" value="Formyl_trans_N"/>
    <property type="match status" value="1"/>
</dbReference>
<gene>
    <name evidence="6" type="ORF">BST63_03905</name>
</gene>
<evidence type="ECO:0000259" key="5">
    <source>
        <dbReference type="Pfam" id="PF00551"/>
    </source>
</evidence>
<comment type="caution">
    <text evidence="6">The sequence shown here is derived from an EMBL/GenBank/DDBJ whole genome shotgun (WGS) entry which is preliminary data.</text>
</comment>
<dbReference type="EC" id="2.1.2.2" evidence="2"/>
<reference evidence="6 7" key="1">
    <citation type="submission" date="2017-03" db="EMBL/GenBank/DDBJ databases">
        <title>Whole genome sequences of fourteen strains of Bradyrhizobium canariense and one strain of Bradyrhizobium japonicum isolated from Lupinus (Papilionoideae: Genisteae) species in Algeria.</title>
        <authorList>
            <person name="Crovadore J."/>
            <person name="Chekireb D."/>
            <person name="Brachmann A."/>
            <person name="Chablais R."/>
            <person name="Cochard B."/>
            <person name="Lefort F."/>
        </authorList>
    </citation>
    <scope>NUCLEOTIDE SEQUENCE [LARGE SCALE GENOMIC DNA]</scope>
    <source>
        <strain evidence="6 7">UBMAN05</strain>
    </source>
</reference>
<sequence length="278" mass="30674">MVAAQPERKRIVILTRNGPEHRYVINMLCAGLSIDCIIVDRSPRRTRLRRAVRNGLVHFLSKATRAVFLKIIRDDEARTRSLQILLGQKAQAFDASGRIEYVQDINSAETLEILQQRRPDAILIYGTSVVKNAVLDSAADICVNLHTGISPQYRGTACSFWPVVNDELDMLGATIHECTPGVDSGPIFETVHSKYEPGDDLHTIFGRAVMVGAEAYVRVVQRYLAGTLSGVPQVLNLGREYHGADLTIGPELVARRRLARLRATGGSLRAAAPRKVRG</sequence>
<keyword evidence="7" id="KW-1185">Reference proteome</keyword>
<dbReference type="InterPro" id="IPR002376">
    <property type="entry name" value="Formyl_transf_N"/>
</dbReference>
<name>A0ABX3X9T6_9BRAD</name>
<proteinExistence type="predicted"/>
<evidence type="ECO:0000256" key="4">
    <source>
        <dbReference type="ARBA" id="ARBA00022755"/>
    </source>
</evidence>
<keyword evidence="4" id="KW-0658">Purine biosynthesis</keyword>
<dbReference type="InterPro" id="IPR036477">
    <property type="entry name" value="Formyl_transf_N_sf"/>
</dbReference>
<organism evidence="6 7">
    <name type="scientific">Bradyrhizobium canariense</name>
    <dbReference type="NCBI Taxonomy" id="255045"/>
    <lineage>
        <taxon>Bacteria</taxon>
        <taxon>Pseudomonadati</taxon>
        <taxon>Pseudomonadota</taxon>
        <taxon>Alphaproteobacteria</taxon>
        <taxon>Hyphomicrobiales</taxon>
        <taxon>Nitrobacteraceae</taxon>
        <taxon>Bradyrhizobium</taxon>
    </lineage>
</organism>
<dbReference type="EMBL" id="NAFK01000125">
    <property type="protein sequence ID" value="OSJ34293.1"/>
    <property type="molecule type" value="Genomic_DNA"/>
</dbReference>
<evidence type="ECO:0000256" key="1">
    <source>
        <dbReference type="ARBA" id="ARBA00005054"/>
    </source>
</evidence>
<protein>
    <recommendedName>
        <fullName evidence="2">phosphoribosylglycinamide formyltransferase 1</fullName>
        <ecNumber evidence="2">2.1.2.2</ecNumber>
    </recommendedName>
</protein>
<accession>A0ABX3X9T6</accession>
<dbReference type="PANTHER" id="PTHR43369">
    <property type="entry name" value="PHOSPHORIBOSYLGLYCINAMIDE FORMYLTRANSFERASE"/>
    <property type="match status" value="1"/>
</dbReference>
<dbReference type="SUPFAM" id="SSF53328">
    <property type="entry name" value="Formyltransferase"/>
    <property type="match status" value="1"/>
</dbReference>
<dbReference type="Gene3D" id="3.40.50.170">
    <property type="entry name" value="Formyl transferase, N-terminal domain"/>
    <property type="match status" value="1"/>
</dbReference>
<evidence type="ECO:0000256" key="2">
    <source>
        <dbReference type="ARBA" id="ARBA00012254"/>
    </source>
</evidence>
<dbReference type="Proteomes" id="UP000193884">
    <property type="component" value="Unassembled WGS sequence"/>
</dbReference>
<feature type="domain" description="Formyl transferase N-terminal" evidence="5">
    <location>
        <begin position="107"/>
        <end position="220"/>
    </location>
</feature>